<dbReference type="NCBIfam" id="NF003588">
    <property type="entry name" value="PRK05254.1-1"/>
    <property type="match status" value="1"/>
</dbReference>
<evidence type="ECO:0000256" key="8">
    <source>
        <dbReference type="PROSITE-ProRule" id="PRU10072"/>
    </source>
</evidence>
<dbReference type="EMBL" id="CP014501">
    <property type="protein sequence ID" value="ANB11948.1"/>
    <property type="molecule type" value="Genomic_DNA"/>
</dbReference>
<proteinExistence type="inferred from homology"/>
<dbReference type="RefSeq" id="XP_018734425.1">
    <property type="nucleotide sequence ID" value="XM_018878654.1"/>
</dbReference>
<feature type="active site" description="Proton acceptor" evidence="7 8">
    <location>
        <position position="90"/>
    </location>
</feature>
<dbReference type="GO" id="GO:0005634">
    <property type="term" value="C:nucleus"/>
    <property type="evidence" value="ECO:0007669"/>
    <property type="project" value="UniProtKB-SubCell"/>
</dbReference>
<dbReference type="GeneID" id="30033586"/>
<keyword evidence="5 7" id="KW-0234">DNA repair</keyword>
<dbReference type="AlphaFoldDB" id="A0A161HK53"/>
<keyword evidence="4 7" id="KW-0496">Mitochondrion</keyword>
<dbReference type="PROSITE" id="PS00130">
    <property type="entry name" value="U_DNA_GLYCOSYLASE"/>
    <property type="match status" value="1"/>
</dbReference>
<dbReference type="NCBIfam" id="NF003591">
    <property type="entry name" value="PRK05254.1-4"/>
    <property type="match status" value="1"/>
</dbReference>
<dbReference type="NCBIfam" id="NF003589">
    <property type="entry name" value="PRK05254.1-2"/>
    <property type="match status" value="1"/>
</dbReference>
<dbReference type="SUPFAM" id="SSF52141">
    <property type="entry name" value="Uracil-DNA glycosylase-like"/>
    <property type="match status" value="1"/>
</dbReference>
<dbReference type="NCBIfam" id="TIGR00628">
    <property type="entry name" value="ung"/>
    <property type="match status" value="1"/>
</dbReference>
<evidence type="ECO:0000256" key="5">
    <source>
        <dbReference type="ARBA" id="ARBA00023204"/>
    </source>
</evidence>
<dbReference type="Proteomes" id="UP000189580">
    <property type="component" value="Chromosome a"/>
</dbReference>
<name>A0A161HK53_9ASCO</name>
<dbReference type="EC" id="3.2.2.27" evidence="7 9"/>
<evidence type="ECO:0000256" key="1">
    <source>
        <dbReference type="ARBA" id="ARBA00008184"/>
    </source>
</evidence>
<dbReference type="Gene3D" id="3.40.470.10">
    <property type="entry name" value="Uracil-DNA glycosylase-like domain"/>
    <property type="match status" value="1"/>
</dbReference>
<dbReference type="InterPro" id="IPR005122">
    <property type="entry name" value="Uracil-DNA_glycosylase-like"/>
</dbReference>
<dbReference type="InterPro" id="IPR002043">
    <property type="entry name" value="UDG_fam1"/>
</dbReference>
<reference evidence="12 13" key="1">
    <citation type="submission" date="2016-02" db="EMBL/GenBank/DDBJ databases">
        <title>Complete genome sequence and transcriptome regulation of the pentose utilising yeast Sugiyamaella lignohabitans.</title>
        <authorList>
            <person name="Bellasio M."/>
            <person name="Peymann A."/>
            <person name="Valli M."/>
            <person name="Sipitzky M."/>
            <person name="Graf A."/>
            <person name="Sauer M."/>
            <person name="Marx H."/>
            <person name="Mattanovich D."/>
        </authorList>
    </citation>
    <scope>NUCLEOTIDE SEQUENCE [LARGE SCALE GENOMIC DNA]</scope>
    <source>
        <strain evidence="12 13">CBS 10342</strain>
    </source>
</reference>
<evidence type="ECO:0000256" key="4">
    <source>
        <dbReference type="ARBA" id="ARBA00023128"/>
    </source>
</evidence>
<evidence type="ECO:0000256" key="10">
    <source>
        <dbReference type="SAM" id="MobiDB-lite"/>
    </source>
</evidence>
<sequence length="298" mass="33475">MTFLSPETNRQTVSRAEILTRCRLEITTLDESWLAVLHKELSKPYFLNLKKFIKTEINNGKRIFPPLQDIYSWSRHTPLDSVRVVILGQDPYHGPNQAHGLAFSVNPPTPPPPSLRNIYKGIAIDYPDFVVPKSGLLTPWANRGVLLLNTCLTVQAANANSHAGKGWETFTEEVLKAAVKARPSGICFLAWGNPAYARMQKIRPSSEHLVLRSVHPSPLSASRGFFECNHFRKANEWLFEKYGPAGVVDWALQTGNKLQAIELLLDPAKQQQLKELETLLADDDDEDDDEIPPTTTKN</sequence>
<evidence type="ECO:0000313" key="13">
    <source>
        <dbReference type="Proteomes" id="UP000189580"/>
    </source>
</evidence>
<accession>A0A161HK53</accession>
<dbReference type="Pfam" id="PF03167">
    <property type="entry name" value="UDG"/>
    <property type="match status" value="1"/>
</dbReference>
<dbReference type="NCBIfam" id="NF003592">
    <property type="entry name" value="PRK05254.1-5"/>
    <property type="match status" value="1"/>
</dbReference>
<feature type="domain" description="Uracil-DNA glycosylase-like" evidence="11">
    <location>
        <begin position="75"/>
        <end position="238"/>
    </location>
</feature>
<keyword evidence="13" id="KW-1185">Reference proteome</keyword>
<evidence type="ECO:0000256" key="6">
    <source>
        <dbReference type="ARBA" id="ARBA00023242"/>
    </source>
</evidence>
<organism evidence="12 13">
    <name type="scientific">Sugiyamaella lignohabitans</name>
    <dbReference type="NCBI Taxonomy" id="796027"/>
    <lineage>
        <taxon>Eukaryota</taxon>
        <taxon>Fungi</taxon>
        <taxon>Dikarya</taxon>
        <taxon>Ascomycota</taxon>
        <taxon>Saccharomycotina</taxon>
        <taxon>Dipodascomycetes</taxon>
        <taxon>Dipodascales</taxon>
        <taxon>Trichomonascaceae</taxon>
        <taxon>Sugiyamaella</taxon>
    </lineage>
</organism>
<evidence type="ECO:0000256" key="3">
    <source>
        <dbReference type="ARBA" id="ARBA00022801"/>
    </source>
</evidence>
<protein>
    <recommendedName>
        <fullName evidence="7 9">Uracil-DNA glycosylase</fullName>
        <shortName evidence="7">UDG</shortName>
        <ecNumber evidence="7 9">3.2.2.27</ecNumber>
    </recommendedName>
</protein>
<evidence type="ECO:0000256" key="7">
    <source>
        <dbReference type="HAMAP-Rule" id="MF_03166"/>
    </source>
</evidence>
<dbReference type="HAMAP" id="MF_00148">
    <property type="entry name" value="UDG"/>
    <property type="match status" value="1"/>
</dbReference>
<dbReference type="GO" id="GO:0097510">
    <property type="term" value="P:base-excision repair, AP site formation via deaminated base removal"/>
    <property type="evidence" value="ECO:0007669"/>
    <property type="project" value="TreeGrafter"/>
</dbReference>
<keyword evidence="2 7" id="KW-0227">DNA damage</keyword>
<dbReference type="CDD" id="cd10027">
    <property type="entry name" value="UDG-F1-like"/>
    <property type="match status" value="1"/>
</dbReference>
<evidence type="ECO:0000259" key="11">
    <source>
        <dbReference type="SMART" id="SM00986"/>
    </source>
</evidence>
<comment type="catalytic activity">
    <reaction evidence="7 9">
        <text>Hydrolyzes single-stranded DNA or mismatched double-stranded DNA and polynucleotides, releasing free uracil.</text>
        <dbReference type="EC" id="3.2.2.27"/>
    </reaction>
</comment>
<evidence type="ECO:0000256" key="9">
    <source>
        <dbReference type="RuleBase" id="RU003780"/>
    </source>
</evidence>
<keyword evidence="3 7" id="KW-0378">Hydrolase</keyword>
<dbReference type="InterPro" id="IPR018085">
    <property type="entry name" value="Ura-DNA_Glyclase_AS"/>
</dbReference>
<evidence type="ECO:0000256" key="2">
    <source>
        <dbReference type="ARBA" id="ARBA00022763"/>
    </source>
</evidence>
<dbReference type="InterPro" id="IPR036895">
    <property type="entry name" value="Uracil-DNA_glycosylase-like_sf"/>
</dbReference>
<dbReference type="SMART" id="SM00986">
    <property type="entry name" value="UDG"/>
    <property type="match status" value="1"/>
</dbReference>
<evidence type="ECO:0000313" key="12">
    <source>
        <dbReference type="EMBL" id="ANB11948.1"/>
    </source>
</evidence>
<comment type="subcellular location">
    <subcellularLocation>
        <location evidence="7">Mitochondrion</location>
    </subcellularLocation>
    <subcellularLocation>
        <location evidence="7">Nucleus</location>
    </subcellularLocation>
</comment>
<dbReference type="OrthoDB" id="10031947at2759"/>
<dbReference type="KEGG" id="slb:AWJ20_175"/>
<dbReference type="SMART" id="SM00987">
    <property type="entry name" value="UreE_C"/>
    <property type="match status" value="1"/>
</dbReference>
<dbReference type="FunFam" id="3.40.470.10:FF:000007">
    <property type="entry name" value="Uracil-DNA glycosylase"/>
    <property type="match status" value="1"/>
</dbReference>
<dbReference type="PANTHER" id="PTHR11264">
    <property type="entry name" value="URACIL-DNA GLYCOSYLASE"/>
    <property type="match status" value="1"/>
</dbReference>
<gene>
    <name evidence="7 12" type="primary">UNG1</name>
    <name evidence="12" type="ORF">AWJ20_175</name>
</gene>
<keyword evidence="6 7" id="KW-0539">Nucleus</keyword>
<comment type="function">
    <text evidence="7 9">Excises uracil residues from the DNA which can arise as a result of misincorporation of dUMP residues by DNA polymerase or due to deamination of cytosine.</text>
</comment>
<dbReference type="GO" id="GO:0005739">
    <property type="term" value="C:mitochondrion"/>
    <property type="evidence" value="ECO:0007669"/>
    <property type="project" value="UniProtKB-SubCell"/>
</dbReference>
<comment type="similarity">
    <text evidence="1 7 9">Belongs to the uracil-DNA glycosylase (UDG) superfamily. UNG family.</text>
</comment>
<dbReference type="GO" id="GO:0004844">
    <property type="term" value="F:uracil DNA N-glycosylase activity"/>
    <property type="evidence" value="ECO:0007669"/>
    <property type="project" value="UniProtKB-UniRule"/>
</dbReference>
<feature type="region of interest" description="Disordered" evidence="10">
    <location>
        <begin position="279"/>
        <end position="298"/>
    </location>
</feature>
<dbReference type="PANTHER" id="PTHR11264:SF0">
    <property type="entry name" value="URACIL-DNA GLYCOSYLASE"/>
    <property type="match status" value="1"/>
</dbReference>
<feature type="compositionally biased region" description="Acidic residues" evidence="10">
    <location>
        <begin position="280"/>
        <end position="291"/>
    </location>
</feature>